<reference evidence="13 14" key="1">
    <citation type="submission" date="2015-03" db="EMBL/GenBank/DDBJ databases">
        <title>Genome sequencing of Methylobacterium aquaticum DSM16371 type strain.</title>
        <authorList>
            <person name="Chaudhry V."/>
            <person name="Patil P.B."/>
        </authorList>
    </citation>
    <scope>NUCLEOTIDE SEQUENCE [LARGE SCALE GENOMIC DNA]</scope>
    <source>
        <strain evidence="13 14">DSM 16371</strain>
    </source>
</reference>
<evidence type="ECO:0000256" key="10">
    <source>
        <dbReference type="SAM" id="Phobius"/>
    </source>
</evidence>
<dbReference type="InterPro" id="IPR003661">
    <property type="entry name" value="HisK_dim/P_dom"/>
</dbReference>
<dbReference type="InterPro" id="IPR036097">
    <property type="entry name" value="HisK_dim/P_sf"/>
</dbReference>
<proteinExistence type="predicted"/>
<keyword evidence="4" id="KW-1003">Cell membrane</keyword>
<evidence type="ECO:0000256" key="1">
    <source>
        <dbReference type="ARBA" id="ARBA00000085"/>
    </source>
</evidence>
<dbReference type="AlphaFoldDB" id="A0A0J6T5J2"/>
<dbReference type="Gene3D" id="3.30.565.10">
    <property type="entry name" value="Histidine kinase-like ATPase, C-terminal domain"/>
    <property type="match status" value="1"/>
</dbReference>
<dbReference type="RefSeq" id="WP_048461995.1">
    <property type="nucleotide sequence ID" value="NZ_LABX01000009.1"/>
</dbReference>
<dbReference type="EC" id="2.7.13.3" evidence="3"/>
<dbReference type="PROSITE" id="PS50109">
    <property type="entry name" value="HIS_KIN"/>
    <property type="match status" value="1"/>
</dbReference>
<dbReference type="SUPFAM" id="SSF158472">
    <property type="entry name" value="HAMP domain-like"/>
    <property type="match status" value="1"/>
</dbReference>
<dbReference type="InterPro" id="IPR050980">
    <property type="entry name" value="2C_sensor_his_kinase"/>
</dbReference>
<dbReference type="SUPFAM" id="SSF47384">
    <property type="entry name" value="Homodimeric domain of signal transducing histidine kinase"/>
    <property type="match status" value="1"/>
</dbReference>
<feature type="domain" description="HAMP" evidence="12">
    <location>
        <begin position="156"/>
        <end position="208"/>
    </location>
</feature>
<protein>
    <recommendedName>
        <fullName evidence="3">histidine kinase</fullName>
        <ecNumber evidence="3">2.7.13.3</ecNumber>
    </recommendedName>
</protein>
<dbReference type="InterPro" id="IPR036890">
    <property type="entry name" value="HATPase_C_sf"/>
</dbReference>
<keyword evidence="5" id="KW-0597">Phosphoprotein</keyword>
<evidence type="ECO:0000256" key="8">
    <source>
        <dbReference type="ARBA" id="ARBA00022777"/>
    </source>
</evidence>
<feature type="domain" description="Histidine kinase" evidence="11">
    <location>
        <begin position="216"/>
        <end position="415"/>
    </location>
</feature>
<keyword evidence="9" id="KW-0067">ATP-binding</keyword>
<comment type="catalytic activity">
    <reaction evidence="1">
        <text>ATP + protein L-histidine = ADP + protein N-phospho-L-histidine.</text>
        <dbReference type="EC" id="2.7.13.3"/>
    </reaction>
</comment>
<gene>
    <name evidence="13" type="ORF">VP06_01180</name>
</gene>
<keyword evidence="7" id="KW-0547">Nucleotide-binding</keyword>
<dbReference type="SMART" id="SM00387">
    <property type="entry name" value="HATPase_c"/>
    <property type="match status" value="1"/>
</dbReference>
<evidence type="ECO:0000256" key="5">
    <source>
        <dbReference type="ARBA" id="ARBA00022553"/>
    </source>
</evidence>
<dbReference type="Pfam" id="PF00672">
    <property type="entry name" value="HAMP"/>
    <property type="match status" value="1"/>
</dbReference>
<dbReference type="Pfam" id="PF02518">
    <property type="entry name" value="HATPase_c"/>
    <property type="match status" value="1"/>
</dbReference>
<dbReference type="OrthoDB" id="9809329at2"/>
<comment type="caution">
    <text evidence="13">The sequence shown here is derived from an EMBL/GenBank/DDBJ whole genome shotgun (WGS) entry which is preliminary data.</text>
</comment>
<comment type="subcellular location">
    <subcellularLocation>
        <location evidence="2">Cell membrane</location>
        <topology evidence="2">Multi-pass membrane protein</topology>
    </subcellularLocation>
</comment>
<keyword evidence="6" id="KW-0808">Transferase</keyword>
<organism evidence="13 14">
    <name type="scientific">Methylobacterium aquaticum</name>
    <dbReference type="NCBI Taxonomy" id="270351"/>
    <lineage>
        <taxon>Bacteria</taxon>
        <taxon>Pseudomonadati</taxon>
        <taxon>Pseudomonadota</taxon>
        <taxon>Alphaproteobacteria</taxon>
        <taxon>Hyphomicrobiales</taxon>
        <taxon>Methylobacteriaceae</taxon>
        <taxon>Methylobacterium</taxon>
    </lineage>
</organism>
<dbReference type="PRINTS" id="PR00344">
    <property type="entry name" value="BCTRLSENSOR"/>
</dbReference>
<dbReference type="EMBL" id="LABX01000009">
    <property type="protein sequence ID" value="KMO41209.1"/>
    <property type="molecule type" value="Genomic_DNA"/>
</dbReference>
<feature type="transmembrane region" description="Helical" evidence="10">
    <location>
        <begin position="12"/>
        <end position="34"/>
    </location>
</feature>
<feature type="transmembrane region" description="Helical" evidence="10">
    <location>
        <begin position="136"/>
        <end position="156"/>
    </location>
</feature>
<evidence type="ECO:0000256" key="2">
    <source>
        <dbReference type="ARBA" id="ARBA00004651"/>
    </source>
</evidence>
<evidence type="ECO:0000256" key="4">
    <source>
        <dbReference type="ARBA" id="ARBA00022475"/>
    </source>
</evidence>
<dbReference type="InterPro" id="IPR005467">
    <property type="entry name" value="His_kinase_dom"/>
</dbReference>
<dbReference type="InterPro" id="IPR004358">
    <property type="entry name" value="Sig_transdc_His_kin-like_C"/>
</dbReference>
<sequence>MKALRRRLFWKIYLTLLAGLLGSAFAMAALWWAVGETPKRRLEMLEAQIASEATALAGHAAEAEPAVGRLSAVVGADVALYERGGGLLAAHGTHARLVGDEAGGPRALWVLRTALPDGRTLLVSAHPTPGTRVARIAIFALLVAAFVGLAALPVTARLTRRLERLRSGLARWGEGDLRTRVDASGGDEVAALAHTFNIAAARIDALLDAQRRLLTNASHELRSPLARLRLAVDLWSARSAGSARDEIVRNLAELDALVEEILLSSRLEHDGARCARRENVDLLALAAEEAARVGAEVEGDSVSVLGETALLRRLLRNLLENGVAHGAPPIQVRAEPAGRLARIVVSDRGPGIPPQERQCVFEPFYRPRGRDERAGGWGLGLALVRQIAERHGGSAGCVEADRGGSCFVVEIPRDPSCTRARRLSAEGEPP</sequence>
<accession>A0A0J6T5J2</accession>
<dbReference type="PROSITE" id="PS50885">
    <property type="entry name" value="HAMP"/>
    <property type="match status" value="1"/>
</dbReference>
<dbReference type="GO" id="GO:0000155">
    <property type="term" value="F:phosphorelay sensor kinase activity"/>
    <property type="evidence" value="ECO:0007669"/>
    <property type="project" value="InterPro"/>
</dbReference>
<evidence type="ECO:0000256" key="9">
    <source>
        <dbReference type="ARBA" id="ARBA00022840"/>
    </source>
</evidence>
<evidence type="ECO:0000256" key="7">
    <source>
        <dbReference type="ARBA" id="ARBA00022741"/>
    </source>
</evidence>
<dbReference type="GO" id="GO:0005524">
    <property type="term" value="F:ATP binding"/>
    <property type="evidence" value="ECO:0007669"/>
    <property type="project" value="UniProtKB-KW"/>
</dbReference>
<dbReference type="PANTHER" id="PTHR44936">
    <property type="entry name" value="SENSOR PROTEIN CREC"/>
    <property type="match status" value="1"/>
</dbReference>
<dbReference type="InterPro" id="IPR003594">
    <property type="entry name" value="HATPase_dom"/>
</dbReference>
<evidence type="ECO:0000313" key="14">
    <source>
        <dbReference type="Proteomes" id="UP000035929"/>
    </source>
</evidence>
<dbReference type="PANTHER" id="PTHR44936:SF10">
    <property type="entry name" value="SENSOR PROTEIN RSTB"/>
    <property type="match status" value="1"/>
</dbReference>
<evidence type="ECO:0000313" key="13">
    <source>
        <dbReference type="EMBL" id="KMO41209.1"/>
    </source>
</evidence>
<dbReference type="CDD" id="cd00082">
    <property type="entry name" value="HisKA"/>
    <property type="match status" value="1"/>
</dbReference>
<keyword evidence="10" id="KW-1133">Transmembrane helix</keyword>
<dbReference type="SUPFAM" id="SSF55874">
    <property type="entry name" value="ATPase domain of HSP90 chaperone/DNA topoisomerase II/histidine kinase"/>
    <property type="match status" value="1"/>
</dbReference>
<keyword evidence="10" id="KW-0812">Transmembrane</keyword>
<dbReference type="Proteomes" id="UP000035929">
    <property type="component" value="Unassembled WGS sequence"/>
</dbReference>
<dbReference type="InterPro" id="IPR003660">
    <property type="entry name" value="HAMP_dom"/>
</dbReference>
<evidence type="ECO:0000256" key="6">
    <source>
        <dbReference type="ARBA" id="ARBA00022679"/>
    </source>
</evidence>
<dbReference type="Pfam" id="PF00512">
    <property type="entry name" value="HisKA"/>
    <property type="match status" value="1"/>
</dbReference>
<evidence type="ECO:0000259" key="12">
    <source>
        <dbReference type="PROSITE" id="PS50885"/>
    </source>
</evidence>
<dbReference type="GO" id="GO:0005886">
    <property type="term" value="C:plasma membrane"/>
    <property type="evidence" value="ECO:0007669"/>
    <property type="project" value="UniProtKB-SubCell"/>
</dbReference>
<keyword evidence="10" id="KW-0472">Membrane</keyword>
<dbReference type="CDD" id="cd00075">
    <property type="entry name" value="HATPase"/>
    <property type="match status" value="1"/>
</dbReference>
<dbReference type="PATRIC" id="fig|270351.6.peg.7437"/>
<dbReference type="Gene3D" id="1.10.287.130">
    <property type="match status" value="1"/>
</dbReference>
<keyword evidence="8 13" id="KW-0418">Kinase</keyword>
<evidence type="ECO:0000259" key="11">
    <source>
        <dbReference type="PROSITE" id="PS50109"/>
    </source>
</evidence>
<dbReference type="CDD" id="cd06225">
    <property type="entry name" value="HAMP"/>
    <property type="match status" value="1"/>
</dbReference>
<dbReference type="SMART" id="SM00388">
    <property type="entry name" value="HisKA"/>
    <property type="match status" value="1"/>
</dbReference>
<evidence type="ECO:0000256" key="3">
    <source>
        <dbReference type="ARBA" id="ARBA00012438"/>
    </source>
</evidence>
<name>A0A0J6T5J2_9HYPH</name>
<dbReference type="SMART" id="SM00304">
    <property type="entry name" value="HAMP"/>
    <property type="match status" value="1"/>
</dbReference>